<feature type="compositionally biased region" description="Basic and acidic residues" evidence="1">
    <location>
        <begin position="160"/>
        <end position="183"/>
    </location>
</feature>
<dbReference type="Proteomes" id="UP000594262">
    <property type="component" value="Unplaced"/>
</dbReference>
<protein>
    <submittedName>
        <fullName evidence="2">Uncharacterized protein</fullName>
    </submittedName>
</protein>
<keyword evidence="3" id="KW-1185">Reference proteome</keyword>
<proteinExistence type="predicted"/>
<evidence type="ECO:0000256" key="1">
    <source>
        <dbReference type="SAM" id="MobiDB-lite"/>
    </source>
</evidence>
<evidence type="ECO:0000313" key="3">
    <source>
        <dbReference type="Proteomes" id="UP000594262"/>
    </source>
</evidence>
<evidence type="ECO:0000313" key="2">
    <source>
        <dbReference type="EnsemblMetazoa" id="CLYHEMP022015.1"/>
    </source>
</evidence>
<sequence>MVRNGYKYVTEEAKNQSPRWSYIDNATPFTENNDSTTNALRDYIKGLMVIDETVFRDVVICYFRSKKNYFLKRKKNPHYLSEAASRQRKITKVKNRKAALKLKTSIPEDKKPAILECLTVELVSSDEEVMDENEEKYFLVHPLPWRSKYYGQLTRALDQKFQDNQSKKGKDQTAPREIGEDSTRPMPLYPERCSWAFKL</sequence>
<feature type="region of interest" description="Disordered" evidence="1">
    <location>
        <begin position="160"/>
        <end position="186"/>
    </location>
</feature>
<accession>A0A7M6DQE9</accession>
<reference evidence="2" key="1">
    <citation type="submission" date="2021-01" db="UniProtKB">
        <authorList>
            <consortium name="EnsemblMetazoa"/>
        </authorList>
    </citation>
    <scope>IDENTIFICATION</scope>
</reference>
<dbReference type="EnsemblMetazoa" id="CLYHEMT022015.1">
    <property type="protein sequence ID" value="CLYHEMP022015.1"/>
    <property type="gene ID" value="CLYHEMG022015"/>
</dbReference>
<name>A0A7M6DQE9_9CNID</name>
<dbReference type="AlphaFoldDB" id="A0A7M6DQE9"/>
<organism evidence="2 3">
    <name type="scientific">Clytia hemisphaerica</name>
    <dbReference type="NCBI Taxonomy" id="252671"/>
    <lineage>
        <taxon>Eukaryota</taxon>
        <taxon>Metazoa</taxon>
        <taxon>Cnidaria</taxon>
        <taxon>Hydrozoa</taxon>
        <taxon>Hydroidolina</taxon>
        <taxon>Leptothecata</taxon>
        <taxon>Obeliida</taxon>
        <taxon>Clytiidae</taxon>
        <taxon>Clytia</taxon>
    </lineage>
</organism>
<dbReference type="OrthoDB" id="6133377at2759"/>